<feature type="compositionally biased region" description="Basic and acidic residues" evidence="1">
    <location>
        <begin position="71"/>
        <end position="86"/>
    </location>
</feature>
<evidence type="ECO:0000256" key="1">
    <source>
        <dbReference type="SAM" id="MobiDB-lite"/>
    </source>
</evidence>
<reference evidence="2" key="1">
    <citation type="submission" date="2022-01" db="EMBL/GenBank/DDBJ databases">
        <authorList>
            <person name="King R."/>
        </authorList>
    </citation>
    <scope>NUCLEOTIDE SEQUENCE</scope>
</reference>
<accession>A0A9P0H5H3</accession>
<proteinExistence type="predicted"/>
<sequence>MWLKCSRPISAGFSTSDAVGRVAQGSPGVPSPDYDIAVLGSNQEDIEKLATTLIREQIGQQVGPSGEGGEQEPRGRGERLPDEGHRCPKRGPTEIRTLQALSPPLQAAPHRG</sequence>
<dbReference type="AlphaFoldDB" id="A0A9P0H5H3"/>
<organism evidence="2 3">
    <name type="scientific">Nezara viridula</name>
    <name type="common">Southern green stink bug</name>
    <name type="synonym">Cimex viridulus</name>
    <dbReference type="NCBI Taxonomy" id="85310"/>
    <lineage>
        <taxon>Eukaryota</taxon>
        <taxon>Metazoa</taxon>
        <taxon>Ecdysozoa</taxon>
        <taxon>Arthropoda</taxon>
        <taxon>Hexapoda</taxon>
        <taxon>Insecta</taxon>
        <taxon>Pterygota</taxon>
        <taxon>Neoptera</taxon>
        <taxon>Paraneoptera</taxon>
        <taxon>Hemiptera</taxon>
        <taxon>Heteroptera</taxon>
        <taxon>Panheteroptera</taxon>
        <taxon>Pentatomomorpha</taxon>
        <taxon>Pentatomoidea</taxon>
        <taxon>Pentatomidae</taxon>
        <taxon>Pentatominae</taxon>
        <taxon>Nezara</taxon>
    </lineage>
</organism>
<name>A0A9P0H5H3_NEZVI</name>
<evidence type="ECO:0000313" key="2">
    <source>
        <dbReference type="EMBL" id="CAH1395762.1"/>
    </source>
</evidence>
<evidence type="ECO:0000313" key="3">
    <source>
        <dbReference type="Proteomes" id="UP001152798"/>
    </source>
</evidence>
<protein>
    <submittedName>
        <fullName evidence="2">Uncharacterized protein</fullName>
    </submittedName>
</protein>
<keyword evidence="3" id="KW-1185">Reference proteome</keyword>
<dbReference type="Proteomes" id="UP001152798">
    <property type="component" value="Chromosome 3"/>
</dbReference>
<dbReference type="EMBL" id="OV725079">
    <property type="protein sequence ID" value="CAH1395762.1"/>
    <property type="molecule type" value="Genomic_DNA"/>
</dbReference>
<gene>
    <name evidence="2" type="ORF">NEZAVI_LOCUS5974</name>
</gene>
<feature type="region of interest" description="Disordered" evidence="1">
    <location>
        <begin position="56"/>
        <end position="112"/>
    </location>
</feature>